<dbReference type="GO" id="GO:0047617">
    <property type="term" value="F:fatty acyl-CoA hydrolase activity"/>
    <property type="evidence" value="ECO:0007669"/>
    <property type="project" value="TreeGrafter"/>
</dbReference>
<dbReference type="Proteomes" id="UP000293671">
    <property type="component" value="Unassembled WGS sequence"/>
</dbReference>
<dbReference type="PANTHER" id="PTHR31793">
    <property type="entry name" value="4-HYDROXYBENZOYL-COA THIOESTERASE FAMILY MEMBER"/>
    <property type="match status" value="1"/>
</dbReference>
<keyword evidence="4" id="KW-1185">Reference proteome</keyword>
<reference evidence="3 4" key="1">
    <citation type="submission" date="2019-02" db="EMBL/GenBank/DDBJ databases">
        <title>Genomic Encyclopedia of Type Strains, Phase IV (KMG-IV): sequencing the most valuable type-strain genomes for metagenomic binning, comparative biology and taxonomic classification.</title>
        <authorList>
            <person name="Goeker M."/>
        </authorList>
    </citation>
    <scope>NUCLEOTIDE SEQUENCE [LARGE SCALE GENOMIC DNA]</scope>
    <source>
        <strain evidence="3 4">DSM 19570</strain>
    </source>
</reference>
<comment type="similarity">
    <text evidence="1">Belongs to the 4-hydroxybenzoyl-CoA thioesterase family.</text>
</comment>
<proteinExistence type="inferred from homology"/>
<dbReference type="InterPro" id="IPR029069">
    <property type="entry name" value="HotDog_dom_sf"/>
</dbReference>
<evidence type="ECO:0000256" key="1">
    <source>
        <dbReference type="ARBA" id="ARBA00005953"/>
    </source>
</evidence>
<dbReference type="SUPFAM" id="SSF54637">
    <property type="entry name" value="Thioesterase/thiol ester dehydrase-isomerase"/>
    <property type="match status" value="1"/>
</dbReference>
<dbReference type="EMBL" id="SHKP01000004">
    <property type="protein sequence ID" value="RZU03009.1"/>
    <property type="molecule type" value="Genomic_DNA"/>
</dbReference>
<gene>
    <name evidence="3" type="ORF">EV670_1040</name>
</gene>
<name>A0A4Q7W2R3_9BURK</name>
<evidence type="ECO:0000313" key="4">
    <source>
        <dbReference type="Proteomes" id="UP000293671"/>
    </source>
</evidence>
<dbReference type="AlphaFoldDB" id="A0A4Q7W2R3"/>
<dbReference type="RefSeq" id="WP_130430720.1">
    <property type="nucleotide sequence ID" value="NZ_SHKP01000004.1"/>
</dbReference>
<dbReference type="PANTHER" id="PTHR31793:SF27">
    <property type="entry name" value="NOVEL THIOESTERASE SUPERFAMILY DOMAIN AND SAPOSIN A-TYPE DOMAIN CONTAINING PROTEIN (0610012H03RIK)"/>
    <property type="match status" value="1"/>
</dbReference>
<sequence>MSKPDLSCEVEIVPAFHDLDPMDIVWHGNYAKYFEIARCALLDRFDYGYTRMKESGYAWPIVELQQKFIRTASFGQRLIVRAEIIEWESRLRIVYLIRDAVTGHKVHKATSTQVAVDMRTRELCFVCPPVLWDRLGVAS</sequence>
<protein>
    <submittedName>
        <fullName evidence="3">Acyl-CoA thioester hydrolase</fullName>
    </submittedName>
</protein>
<organism evidence="3 4">
    <name type="scientific">Rivibacter subsaxonicus</name>
    <dbReference type="NCBI Taxonomy" id="457575"/>
    <lineage>
        <taxon>Bacteria</taxon>
        <taxon>Pseudomonadati</taxon>
        <taxon>Pseudomonadota</taxon>
        <taxon>Betaproteobacteria</taxon>
        <taxon>Burkholderiales</taxon>
        <taxon>Rivibacter</taxon>
    </lineage>
</organism>
<keyword evidence="2 3" id="KW-0378">Hydrolase</keyword>
<dbReference type="Gene3D" id="3.10.129.10">
    <property type="entry name" value="Hotdog Thioesterase"/>
    <property type="match status" value="1"/>
</dbReference>
<comment type="caution">
    <text evidence="3">The sequence shown here is derived from an EMBL/GenBank/DDBJ whole genome shotgun (WGS) entry which is preliminary data.</text>
</comment>
<dbReference type="InterPro" id="IPR050563">
    <property type="entry name" value="4-hydroxybenzoyl-CoA_TE"/>
</dbReference>
<accession>A0A4Q7W2R3</accession>
<evidence type="ECO:0000256" key="2">
    <source>
        <dbReference type="ARBA" id="ARBA00022801"/>
    </source>
</evidence>
<dbReference type="Pfam" id="PF13279">
    <property type="entry name" value="4HBT_2"/>
    <property type="match status" value="1"/>
</dbReference>
<dbReference type="OrthoDB" id="9800856at2"/>
<evidence type="ECO:0000313" key="3">
    <source>
        <dbReference type="EMBL" id="RZU03009.1"/>
    </source>
</evidence>
<dbReference type="CDD" id="cd00586">
    <property type="entry name" value="4HBT"/>
    <property type="match status" value="1"/>
</dbReference>